<feature type="compositionally biased region" description="Basic and acidic residues" evidence="1">
    <location>
        <begin position="293"/>
        <end position="305"/>
    </location>
</feature>
<feature type="compositionally biased region" description="Acidic residues" evidence="1">
    <location>
        <begin position="317"/>
        <end position="331"/>
    </location>
</feature>
<name>A0A161Y4Q3_9PEZI</name>
<reference evidence="3 4" key="1">
    <citation type="submission" date="2015-06" db="EMBL/GenBank/DDBJ databases">
        <title>Survival trade-offs in plant roots during colonization by closely related pathogenic and mutualistic fungi.</title>
        <authorList>
            <person name="Hacquard S."/>
            <person name="Kracher B."/>
            <person name="Hiruma K."/>
            <person name="Weinman A."/>
            <person name="Muench P."/>
            <person name="Garrido Oter R."/>
            <person name="Ver Loren van Themaat E."/>
            <person name="Dallerey J.-F."/>
            <person name="Damm U."/>
            <person name="Henrissat B."/>
            <person name="Lespinet O."/>
            <person name="Thon M."/>
            <person name="Kemen E."/>
            <person name="McHardy A.C."/>
            <person name="Schulze-Lefert P."/>
            <person name="O'Connell R.J."/>
        </authorList>
    </citation>
    <scope>NUCLEOTIDE SEQUENCE [LARGE SCALE GENOMIC DNA]</scope>
    <source>
        <strain evidence="3 4">0861</strain>
    </source>
</reference>
<keyword evidence="4" id="KW-1185">Reference proteome</keyword>
<sequence length="375" mass="42207">MSGDSGDNIDEPRAPQTTAVNMIDPVWLFLIPDPEELVTLKCGEKSFSFRKSILIKDSEYFTTCLANTAFVEARTLTIEFQDIGPELLGFYLHMVYSKAIGKEIDATSVLFGGDNITALRGGLATMVKLYQMADRFLNKPLLADLESAIIHFAEHGSCPVQAFPVQPEKVSPDQSHMNNPTMLAELVWWTKTYRDAYAALERNKTDQDSMRTRLVDVFCRKVPAEVIVAITPIISESRDFIQAVLSYVAHKNSDFKTKVKTLEQEVKTLQKLNETSSSEMAELQRVVHGMETEIGHLRNQTRDRPASPSNSSRDRDENYDEDDSTISDDNESIGGYGYSEYGYDSAMNDDEDSDMDDDDEGSDSSMEEDNYNDHF</sequence>
<comment type="caution">
    <text evidence="3">The sequence shown here is derived from an EMBL/GenBank/DDBJ whole genome shotgun (WGS) entry which is preliminary data.</text>
</comment>
<gene>
    <name evidence="3" type="ORF">CT0861_00571</name>
</gene>
<accession>A0A161Y4Q3</accession>
<dbReference type="Gene3D" id="3.30.710.10">
    <property type="entry name" value="Potassium Channel Kv1.1, Chain A"/>
    <property type="match status" value="1"/>
</dbReference>
<dbReference type="EMBL" id="LFIV01000166">
    <property type="protein sequence ID" value="KZL66707.1"/>
    <property type="molecule type" value="Genomic_DNA"/>
</dbReference>
<evidence type="ECO:0000256" key="1">
    <source>
        <dbReference type="SAM" id="MobiDB-lite"/>
    </source>
</evidence>
<dbReference type="SMART" id="SM00225">
    <property type="entry name" value="BTB"/>
    <property type="match status" value="1"/>
</dbReference>
<dbReference type="Pfam" id="PF00651">
    <property type="entry name" value="BTB"/>
    <property type="match status" value="1"/>
</dbReference>
<dbReference type="InterPro" id="IPR000210">
    <property type="entry name" value="BTB/POZ_dom"/>
</dbReference>
<organism evidence="3 4">
    <name type="scientific">Colletotrichum tofieldiae</name>
    <dbReference type="NCBI Taxonomy" id="708197"/>
    <lineage>
        <taxon>Eukaryota</taxon>
        <taxon>Fungi</taxon>
        <taxon>Dikarya</taxon>
        <taxon>Ascomycota</taxon>
        <taxon>Pezizomycotina</taxon>
        <taxon>Sordariomycetes</taxon>
        <taxon>Hypocreomycetidae</taxon>
        <taxon>Glomerellales</taxon>
        <taxon>Glomerellaceae</taxon>
        <taxon>Colletotrichum</taxon>
        <taxon>Colletotrichum spaethianum species complex</taxon>
    </lineage>
</organism>
<dbReference type="Proteomes" id="UP000076552">
    <property type="component" value="Unassembled WGS sequence"/>
</dbReference>
<evidence type="ECO:0000313" key="4">
    <source>
        <dbReference type="Proteomes" id="UP000076552"/>
    </source>
</evidence>
<dbReference type="InterPro" id="IPR011333">
    <property type="entry name" value="SKP1/BTB/POZ_sf"/>
</dbReference>
<feature type="domain" description="BTB" evidence="2">
    <location>
        <begin position="36"/>
        <end position="104"/>
    </location>
</feature>
<feature type="region of interest" description="Disordered" evidence="1">
    <location>
        <begin position="293"/>
        <end position="375"/>
    </location>
</feature>
<dbReference type="AlphaFoldDB" id="A0A161Y4Q3"/>
<evidence type="ECO:0000313" key="3">
    <source>
        <dbReference type="EMBL" id="KZL66707.1"/>
    </source>
</evidence>
<dbReference type="SUPFAM" id="SSF54695">
    <property type="entry name" value="POZ domain"/>
    <property type="match status" value="1"/>
</dbReference>
<feature type="compositionally biased region" description="Acidic residues" evidence="1">
    <location>
        <begin position="347"/>
        <end position="375"/>
    </location>
</feature>
<evidence type="ECO:0000259" key="2">
    <source>
        <dbReference type="PROSITE" id="PS50097"/>
    </source>
</evidence>
<protein>
    <recommendedName>
        <fullName evidence="2">BTB domain-containing protein</fullName>
    </recommendedName>
</protein>
<dbReference type="PROSITE" id="PS50097">
    <property type="entry name" value="BTB"/>
    <property type="match status" value="1"/>
</dbReference>
<proteinExistence type="predicted"/>
<dbReference type="STRING" id="708197.A0A161Y4Q3"/>